<protein>
    <recommendedName>
        <fullName evidence="3">MarR family transcriptional regulator</fullName>
    </recommendedName>
</protein>
<dbReference type="InterPro" id="IPR036390">
    <property type="entry name" value="WH_DNA-bd_sf"/>
</dbReference>
<dbReference type="AlphaFoldDB" id="A0A6M8UJV2"/>
<evidence type="ECO:0000313" key="2">
    <source>
        <dbReference type="Proteomes" id="UP000505325"/>
    </source>
</evidence>
<proteinExistence type="predicted"/>
<dbReference type="Gene3D" id="1.10.10.10">
    <property type="entry name" value="Winged helix-like DNA-binding domain superfamily/Winged helix DNA-binding domain"/>
    <property type="match status" value="1"/>
</dbReference>
<evidence type="ECO:0000313" key="1">
    <source>
        <dbReference type="EMBL" id="QKJ88040.1"/>
    </source>
</evidence>
<keyword evidence="2" id="KW-1185">Reference proteome</keyword>
<evidence type="ECO:0008006" key="3">
    <source>
        <dbReference type="Google" id="ProtNLM"/>
    </source>
</evidence>
<dbReference type="RefSeq" id="WP_173634933.1">
    <property type="nucleotide sequence ID" value="NZ_CP054212.1"/>
</dbReference>
<dbReference type="KEGG" id="pmak:PMPD1_3108"/>
<sequence length="94" mass="10210">MTKTQVSVIEALSNGGWMTSTQIASFAHAKKDTVRILLAGFVRDGVVKKKADPERHNGMLYHKAEQAAGFGIRANMQEFNDLISGVRAAYAATN</sequence>
<dbReference type="InterPro" id="IPR036388">
    <property type="entry name" value="WH-like_DNA-bd_sf"/>
</dbReference>
<dbReference type="EMBL" id="CP054212">
    <property type="protein sequence ID" value="QKJ88040.1"/>
    <property type="molecule type" value="Genomic_DNA"/>
</dbReference>
<name>A0A6M8UJV2_9GAMM</name>
<organism evidence="1 2">
    <name type="scientific">Paramixta manurensis</name>
    <dbReference type="NCBI Taxonomy" id="2740817"/>
    <lineage>
        <taxon>Bacteria</taxon>
        <taxon>Pseudomonadati</taxon>
        <taxon>Pseudomonadota</taxon>
        <taxon>Gammaproteobacteria</taxon>
        <taxon>Enterobacterales</taxon>
        <taxon>Erwiniaceae</taxon>
        <taxon>Paramixta</taxon>
    </lineage>
</organism>
<gene>
    <name evidence="1" type="ORF">PMPD1_3108</name>
</gene>
<dbReference type="SUPFAM" id="SSF46785">
    <property type="entry name" value="Winged helix' DNA-binding domain"/>
    <property type="match status" value="1"/>
</dbReference>
<dbReference type="Proteomes" id="UP000505325">
    <property type="component" value="Chromosome"/>
</dbReference>
<accession>A0A6M8UJV2</accession>
<reference evidence="1 2" key="1">
    <citation type="submission" date="2020-06" db="EMBL/GenBank/DDBJ databases">
        <title>Genome sequence of Paramixta manurensis strain PD-1.</title>
        <authorList>
            <person name="Lee C.W."/>
            <person name="Kim J."/>
        </authorList>
    </citation>
    <scope>NUCLEOTIDE SEQUENCE [LARGE SCALE GENOMIC DNA]</scope>
    <source>
        <strain evidence="1 2">PD-1</strain>
    </source>
</reference>